<evidence type="ECO:0000256" key="1">
    <source>
        <dbReference type="ARBA" id="ARBA00007118"/>
    </source>
</evidence>
<dbReference type="SUPFAM" id="SSF55469">
    <property type="entry name" value="FMN-dependent nitroreductase-like"/>
    <property type="match status" value="1"/>
</dbReference>
<name>A0AA46TJJ5_9ACTN</name>
<dbReference type="Gene3D" id="3.40.109.10">
    <property type="entry name" value="NADH Oxidase"/>
    <property type="match status" value="1"/>
</dbReference>
<sequence length="190" mass="20668">MTADGTPPLSELHDLLRTRFSPLAFDPRHSLSSAEVDLLLEAARWAPSAGNSQPWAFVAERRGEPAHAQLVRHLAGSSRRWASSASVLIVNISHRFVDDTTMEYSEFADYDLGQAVAHLTLQAQAMGLACRQFRAFDLPALSEELSVSPGWFIVSMVAVGVPAGPGAPQRDRRTLRSLVTAPFTDGDDDV</sequence>
<keyword evidence="2" id="KW-0560">Oxidoreductase</keyword>
<accession>A0AA46TJJ5</accession>
<evidence type="ECO:0000313" key="5">
    <source>
        <dbReference type="Proteomes" id="UP001164390"/>
    </source>
</evidence>
<dbReference type="PANTHER" id="PTHR43673:SF10">
    <property type="entry name" value="NADH DEHYDROGENASE_NAD(P)H NITROREDUCTASE XCC3605-RELATED"/>
    <property type="match status" value="1"/>
</dbReference>
<dbReference type="Proteomes" id="UP001164390">
    <property type="component" value="Chromosome"/>
</dbReference>
<keyword evidence="5" id="KW-1185">Reference proteome</keyword>
<dbReference type="Pfam" id="PF00881">
    <property type="entry name" value="Nitroreductase"/>
    <property type="match status" value="2"/>
</dbReference>
<dbReference type="InterPro" id="IPR029479">
    <property type="entry name" value="Nitroreductase"/>
</dbReference>
<evidence type="ECO:0000313" key="4">
    <source>
        <dbReference type="EMBL" id="UYM05648.1"/>
    </source>
</evidence>
<evidence type="ECO:0000256" key="2">
    <source>
        <dbReference type="ARBA" id="ARBA00023002"/>
    </source>
</evidence>
<proteinExistence type="inferred from homology"/>
<reference evidence="4" key="1">
    <citation type="submission" date="2022-01" db="EMBL/GenBank/DDBJ databases">
        <title>Nocardioidaceae gen. sp. A5X3R13.</title>
        <authorList>
            <person name="Lopez Marin M.A."/>
            <person name="Uhlik O."/>
        </authorList>
    </citation>
    <scope>NUCLEOTIDE SEQUENCE</scope>
    <source>
        <strain evidence="4">A5X3R13</strain>
    </source>
</reference>
<organism evidence="4 5">
    <name type="scientific">Solicola gregarius</name>
    <dbReference type="NCBI Taxonomy" id="2908642"/>
    <lineage>
        <taxon>Bacteria</taxon>
        <taxon>Bacillati</taxon>
        <taxon>Actinomycetota</taxon>
        <taxon>Actinomycetes</taxon>
        <taxon>Propionibacteriales</taxon>
        <taxon>Nocardioidaceae</taxon>
        <taxon>Solicola</taxon>
    </lineage>
</organism>
<protein>
    <submittedName>
        <fullName evidence="4">Nitroreductase family protein</fullName>
    </submittedName>
</protein>
<dbReference type="GO" id="GO:0016491">
    <property type="term" value="F:oxidoreductase activity"/>
    <property type="evidence" value="ECO:0007669"/>
    <property type="project" value="UniProtKB-KW"/>
</dbReference>
<dbReference type="InterPro" id="IPR000415">
    <property type="entry name" value="Nitroreductase-like"/>
</dbReference>
<gene>
    <name evidence="4" type="ORF">L0C25_00760</name>
</gene>
<dbReference type="EMBL" id="CP094970">
    <property type="protein sequence ID" value="UYM05648.1"/>
    <property type="molecule type" value="Genomic_DNA"/>
</dbReference>
<dbReference type="RefSeq" id="WP_271634467.1">
    <property type="nucleotide sequence ID" value="NZ_CP094970.1"/>
</dbReference>
<feature type="domain" description="Nitroreductase" evidence="3">
    <location>
        <begin position="17"/>
        <end position="60"/>
    </location>
</feature>
<dbReference type="AlphaFoldDB" id="A0AA46TJJ5"/>
<dbReference type="KEGG" id="sgrg:L0C25_00760"/>
<comment type="similarity">
    <text evidence="1">Belongs to the nitroreductase family.</text>
</comment>
<feature type="domain" description="Nitroreductase" evidence="3">
    <location>
        <begin position="73"/>
        <end position="160"/>
    </location>
</feature>
<evidence type="ECO:0000259" key="3">
    <source>
        <dbReference type="Pfam" id="PF00881"/>
    </source>
</evidence>
<dbReference type="PANTHER" id="PTHR43673">
    <property type="entry name" value="NAD(P)H NITROREDUCTASE YDGI-RELATED"/>
    <property type="match status" value="1"/>
</dbReference>